<dbReference type="SMART" id="SM00530">
    <property type="entry name" value="HTH_XRE"/>
    <property type="match status" value="1"/>
</dbReference>
<evidence type="ECO:0000313" key="2">
    <source>
        <dbReference type="EMBL" id="AGK60740.1"/>
    </source>
</evidence>
<reference evidence="2 3" key="1">
    <citation type="journal article" date="2013" name="Genome Announc.">
        <title>Complete Genome Sequence of the Thermophilic and Facultatively Chemolithoautotrophic Sulfate Reducer Archaeoglobus sulfaticallidus Strain PM70-1T.</title>
        <authorList>
            <person name="Stokke R."/>
            <person name="Hocking W.P."/>
            <person name="Steinsbu B.O."/>
            <person name="Steen I.H."/>
        </authorList>
    </citation>
    <scope>NUCLEOTIDE SEQUENCE [LARGE SCALE GENOMIC DNA]</scope>
    <source>
        <strain evidence="2">PM70-1</strain>
    </source>
</reference>
<dbReference type="GeneID" id="15392367"/>
<keyword evidence="3" id="KW-1185">Reference proteome</keyword>
<protein>
    <submittedName>
        <fullName evidence="2">Putative transcriptional regulator</fullName>
    </submittedName>
</protein>
<dbReference type="InterPro" id="IPR017271">
    <property type="entry name" value="Tscrpt_reg_HTH_MJ1545_prd"/>
</dbReference>
<dbReference type="EMBL" id="CP005290">
    <property type="protein sequence ID" value="AGK60740.1"/>
    <property type="molecule type" value="Genomic_DNA"/>
</dbReference>
<dbReference type="OrthoDB" id="371772at2157"/>
<dbReference type="Pfam" id="PF01381">
    <property type="entry name" value="HTH_3"/>
    <property type="match status" value="1"/>
</dbReference>
<dbReference type="GO" id="GO:0003677">
    <property type="term" value="F:DNA binding"/>
    <property type="evidence" value="ECO:0007669"/>
    <property type="project" value="InterPro"/>
</dbReference>
<name>N0BKK7_9EURY</name>
<proteinExistence type="predicted"/>
<feature type="domain" description="HTH cro/C1-type" evidence="1">
    <location>
        <begin position="25"/>
        <end position="80"/>
    </location>
</feature>
<dbReference type="CDD" id="cd00093">
    <property type="entry name" value="HTH_XRE"/>
    <property type="match status" value="1"/>
</dbReference>
<dbReference type="InterPro" id="IPR010982">
    <property type="entry name" value="Lambda_DNA-bd_dom_sf"/>
</dbReference>
<accession>N0BKK7</accession>
<dbReference type="Proteomes" id="UP000013307">
    <property type="component" value="Chromosome"/>
</dbReference>
<sequence>MDAERLLIDKISGDIIFSSNPGKTIKKWRNIFEVSQKEISEKIGVSPSVISDYESDRRKSPGIAFIRKIISALISIDKERGYKTLSKYKDFLSGFDLDVIIDMMEYVQTINFDDFVEAIDGQPLNSYRKNVNGYTIVDSISAILKLSSYDFYKLYGFTSERALIFTKVSSGRSPMVAVRVSAFKPALIVLHGLKAENVDEIALKISEVEKIPLIVSEKSVEDMIKSLRRIGNG</sequence>
<dbReference type="Gene3D" id="1.10.260.40">
    <property type="entry name" value="lambda repressor-like DNA-binding domains"/>
    <property type="match status" value="1"/>
</dbReference>
<dbReference type="SUPFAM" id="SSF47413">
    <property type="entry name" value="lambda repressor-like DNA-binding domains"/>
    <property type="match status" value="1"/>
</dbReference>
<dbReference type="STRING" id="387631.Asulf_00726"/>
<dbReference type="InterPro" id="IPR001387">
    <property type="entry name" value="Cro/C1-type_HTH"/>
</dbReference>
<dbReference type="KEGG" id="ast:Asulf_00726"/>
<evidence type="ECO:0000259" key="1">
    <source>
        <dbReference type="PROSITE" id="PS50943"/>
    </source>
</evidence>
<dbReference type="PIRSF" id="PIRSF037724">
    <property type="entry name" value="TF_HTH_MJ1545_prd"/>
    <property type="match status" value="1"/>
</dbReference>
<dbReference type="AlphaFoldDB" id="N0BKK7"/>
<dbReference type="RefSeq" id="WP_015590339.1">
    <property type="nucleotide sequence ID" value="NC_021169.1"/>
</dbReference>
<gene>
    <name evidence="2" type="ORF">Asulf_00726</name>
</gene>
<evidence type="ECO:0000313" key="3">
    <source>
        <dbReference type="Proteomes" id="UP000013307"/>
    </source>
</evidence>
<dbReference type="eggNOG" id="arCOG04060">
    <property type="taxonomic scope" value="Archaea"/>
</dbReference>
<dbReference type="PROSITE" id="PS50943">
    <property type="entry name" value="HTH_CROC1"/>
    <property type="match status" value="1"/>
</dbReference>
<dbReference type="HOGENOM" id="CLU_077869_0_0_2"/>
<organism evidence="2 3">
    <name type="scientific">Archaeoglobus sulfaticallidus PM70-1</name>
    <dbReference type="NCBI Taxonomy" id="387631"/>
    <lineage>
        <taxon>Archaea</taxon>
        <taxon>Methanobacteriati</taxon>
        <taxon>Methanobacteriota</taxon>
        <taxon>Archaeoglobi</taxon>
        <taxon>Archaeoglobales</taxon>
        <taxon>Archaeoglobaceae</taxon>
        <taxon>Archaeoglobus</taxon>
    </lineage>
</organism>